<dbReference type="Proteomes" id="UP001575652">
    <property type="component" value="Unassembled WGS sequence"/>
</dbReference>
<dbReference type="EMBL" id="JBHDLJ010000013">
    <property type="protein sequence ID" value="MFB0835743.1"/>
    <property type="molecule type" value="Genomic_DNA"/>
</dbReference>
<sequence length="83" mass="8806">MYYWSEAQAAGDVDTAHLTGALSPASGYVVEPGATVGVAAMVDIEDPSRAAGAYQLMVRYALNGKQYAETTNLSYEMEPHGCD</sequence>
<organism evidence="1 2">
    <name type="scientific">Arthrobacter halodurans</name>
    <dbReference type="NCBI Taxonomy" id="516699"/>
    <lineage>
        <taxon>Bacteria</taxon>
        <taxon>Bacillati</taxon>
        <taxon>Actinomycetota</taxon>
        <taxon>Actinomycetes</taxon>
        <taxon>Micrococcales</taxon>
        <taxon>Micrococcaceae</taxon>
        <taxon>Arthrobacter</taxon>
    </lineage>
</organism>
<protein>
    <submittedName>
        <fullName evidence="1">Uncharacterized protein</fullName>
    </submittedName>
</protein>
<accession>A0ABV4UPZ6</accession>
<gene>
    <name evidence="1" type="ORF">ACETWP_14220</name>
</gene>
<name>A0ABV4UPZ6_9MICC</name>
<proteinExistence type="predicted"/>
<keyword evidence="2" id="KW-1185">Reference proteome</keyword>
<evidence type="ECO:0000313" key="2">
    <source>
        <dbReference type="Proteomes" id="UP001575652"/>
    </source>
</evidence>
<reference evidence="1 2" key="1">
    <citation type="submission" date="2024-09" db="EMBL/GenBank/DDBJ databases">
        <authorList>
            <person name="Salinas-Garcia M.A."/>
            <person name="Prieme A."/>
        </authorList>
    </citation>
    <scope>NUCLEOTIDE SEQUENCE [LARGE SCALE GENOMIC DNA]</scope>
    <source>
        <strain evidence="1 2">DSM 21081</strain>
    </source>
</reference>
<dbReference type="RefSeq" id="WP_373972916.1">
    <property type="nucleotide sequence ID" value="NZ_JBHDLJ010000013.1"/>
</dbReference>
<comment type="caution">
    <text evidence="1">The sequence shown here is derived from an EMBL/GenBank/DDBJ whole genome shotgun (WGS) entry which is preliminary data.</text>
</comment>
<evidence type="ECO:0000313" key="1">
    <source>
        <dbReference type="EMBL" id="MFB0835743.1"/>
    </source>
</evidence>